<accession>A0ABV9AH46</accession>
<dbReference type="InterPro" id="IPR006311">
    <property type="entry name" value="TAT_signal"/>
</dbReference>
<organism evidence="2 3">
    <name type="scientific">Streptomyces vulcanius</name>
    <dbReference type="NCBI Taxonomy" id="1441876"/>
    <lineage>
        <taxon>Bacteria</taxon>
        <taxon>Bacillati</taxon>
        <taxon>Actinomycetota</taxon>
        <taxon>Actinomycetes</taxon>
        <taxon>Kitasatosporales</taxon>
        <taxon>Streptomycetaceae</taxon>
        <taxon>Streptomyces</taxon>
    </lineage>
</organism>
<evidence type="ECO:0000256" key="1">
    <source>
        <dbReference type="SAM" id="SignalP"/>
    </source>
</evidence>
<sequence length="210" mass="22033">MPKHTRAGALTTLTALAAAGIAVTTVLAPPAGAAPSVPGFLAAKDLPPHATSAWTAGPVTAGASPEVEQDRCLGMALGGDGRHSWYRGFRTDLDTSARQVTVEQPSVSAAKGLFSRVNRDIRSCPGWIEQADPETEATLKDYGTLDVEEGAHVYGLHTETSWGATDIRLLSVGRDGRTVTVVDWGQLGDFGDAPVKAFKKTTTTAVNKLH</sequence>
<protein>
    <recommendedName>
        <fullName evidence="4">PknH-like extracellular domain-containing protein</fullName>
    </recommendedName>
</protein>
<evidence type="ECO:0008006" key="4">
    <source>
        <dbReference type="Google" id="ProtNLM"/>
    </source>
</evidence>
<gene>
    <name evidence="2" type="ORF">ACFPIH_01180</name>
</gene>
<keyword evidence="3" id="KW-1185">Reference proteome</keyword>
<reference evidence="3" key="1">
    <citation type="journal article" date="2019" name="Int. J. Syst. Evol. Microbiol.">
        <title>The Global Catalogue of Microorganisms (GCM) 10K type strain sequencing project: providing services to taxonomists for standard genome sequencing and annotation.</title>
        <authorList>
            <consortium name="The Broad Institute Genomics Platform"/>
            <consortium name="The Broad Institute Genome Sequencing Center for Infectious Disease"/>
            <person name="Wu L."/>
            <person name="Ma J."/>
        </authorList>
    </citation>
    <scope>NUCLEOTIDE SEQUENCE [LARGE SCALE GENOMIC DNA]</scope>
    <source>
        <strain evidence="3">CGMCC 4.7177</strain>
    </source>
</reference>
<name>A0ABV9AH46_9ACTN</name>
<dbReference type="Proteomes" id="UP001595839">
    <property type="component" value="Unassembled WGS sequence"/>
</dbReference>
<feature type="signal peptide" evidence="1">
    <location>
        <begin position="1"/>
        <end position="33"/>
    </location>
</feature>
<comment type="caution">
    <text evidence="2">The sequence shown here is derived from an EMBL/GenBank/DDBJ whole genome shotgun (WGS) entry which is preliminary data.</text>
</comment>
<evidence type="ECO:0000313" key="2">
    <source>
        <dbReference type="EMBL" id="MFC4498141.1"/>
    </source>
</evidence>
<evidence type="ECO:0000313" key="3">
    <source>
        <dbReference type="Proteomes" id="UP001595839"/>
    </source>
</evidence>
<proteinExistence type="predicted"/>
<keyword evidence="1" id="KW-0732">Signal</keyword>
<dbReference type="PROSITE" id="PS51318">
    <property type="entry name" value="TAT"/>
    <property type="match status" value="1"/>
</dbReference>
<dbReference type="RefSeq" id="WP_381166270.1">
    <property type="nucleotide sequence ID" value="NZ_JBHSFK010000001.1"/>
</dbReference>
<feature type="chain" id="PRO_5046006242" description="PknH-like extracellular domain-containing protein" evidence="1">
    <location>
        <begin position="34"/>
        <end position="210"/>
    </location>
</feature>
<dbReference type="EMBL" id="JBHSFK010000001">
    <property type="protein sequence ID" value="MFC4498141.1"/>
    <property type="molecule type" value="Genomic_DNA"/>
</dbReference>